<sequence length="105" mass="11393">MSAMATIKEAGQLTLGELATRERVQPPSMTRVIATLTDNGLVERISDPADGRQVLVSLTPEGREVLAEEGRTREAWLSQALIDLTDAELKTLADASDIMMRLVGE</sequence>
<dbReference type="Gene3D" id="1.10.10.10">
    <property type="entry name" value="Winged helix-like DNA-binding domain superfamily/Winged helix DNA-binding domain"/>
    <property type="match status" value="1"/>
</dbReference>
<dbReference type="Proteomes" id="UP000463857">
    <property type="component" value="Chromosome"/>
</dbReference>
<organism evidence="2 3">
    <name type="scientific">Epidermidibacterium keratini</name>
    <dbReference type="NCBI Taxonomy" id="1891644"/>
    <lineage>
        <taxon>Bacteria</taxon>
        <taxon>Bacillati</taxon>
        <taxon>Actinomycetota</taxon>
        <taxon>Actinomycetes</taxon>
        <taxon>Sporichthyales</taxon>
        <taxon>Sporichthyaceae</taxon>
        <taxon>Epidermidibacterium</taxon>
    </lineage>
</organism>
<dbReference type="InterPro" id="IPR052526">
    <property type="entry name" value="HTH-type_Bedaq_tolerance"/>
</dbReference>
<dbReference type="GO" id="GO:0003700">
    <property type="term" value="F:DNA-binding transcription factor activity"/>
    <property type="evidence" value="ECO:0007669"/>
    <property type="project" value="InterPro"/>
</dbReference>
<feature type="domain" description="HTH marR-type" evidence="1">
    <location>
        <begin position="1"/>
        <end position="101"/>
    </location>
</feature>
<dbReference type="EMBL" id="CP047156">
    <property type="protein sequence ID" value="QHC02432.1"/>
    <property type="molecule type" value="Genomic_DNA"/>
</dbReference>
<name>A0A7L4YTP9_9ACTN</name>
<dbReference type="PROSITE" id="PS50995">
    <property type="entry name" value="HTH_MARR_2"/>
    <property type="match status" value="1"/>
</dbReference>
<dbReference type="Pfam" id="PF01047">
    <property type="entry name" value="MarR"/>
    <property type="match status" value="1"/>
</dbReference>
<dbReference type="InParanoid" id="A0A7L4YTP9"/>
<dbReference type="SMART" id="SM00347">
    <property type="entry name" value="HTH_MARR"/>
    <property type="match status" value="1"/>
</dbReference>
<dbReference type="PANTHER" id="PTHR39515:SF2">
    <property type="entry name" value="HTH-TYPE TRANSCRIPTIONAL REGULATOR RV0880"/>
    <property type="match status" value="1"/>
</dbReference>
<evidence type="ECO:0000313" key="3">
    <source>
        <dbReference type="Proteomes" id="UP000463857"/>
    </source>
</evidence>
<dbReference type="FunCoup" id="A0A7L4YTP9">
    <property type="interactions" value="1"/>
</dbReference>
<dbReference type="AlphaFoldDB" id="A0A7L4YTP9"/>
<dbReference type="SUPFAM" id="SSF46785">
    <property type="entry name" value="Winged helix' DNA-binding domain"/>
    <property type="match status" value="1"/>
</dbReference>
<proteinExistence type="predicted"/>
<accession>A0A7L4YTP9</accession>
<evidence type="ECO:0000259" key="1">
    <source>
        <dbReference type="PROSITE" id="PS50995"/>
    </source>
</evidence>
<protein>
    <submittedName>
        <fullName evidence="2">MarR family transcriptional regulator</fullName>
    </submittedName>
</protein>
<dbReference type="InterPro" id="IPR036388">
    <property type="entry name" value="WH-like_DNA-bd_sf"/>
</dbReference>
<dbReference type="PANTHER" id="PTHR39515">
    <property type="entry name" value="CONSERVED PROTEIN"/>
    <property type="match status" value="1"/>
</dbReference>
<dbReference type="Gene3D" id="1.10.287.100">
    <property type="match status" value="1"/>
</dbReference>
<dbReference type="InterPro" id="IPR036390">
    <property type="entry name" value="WH_DNA-bd_sf"/>
</dbReference>
<gene>
    <name evidence="2" type="ORF">EK0264_13130</name>
</gene>
<dbReference type="InterPro" id="IPR000835">
    <property type="entry name" value="HTH_MarR-typ"/>
</dbReference>
<dbReference type="KEGG" id="eke:EK0264_13130"/>
<reference evidence="2 3" key="1">
    <citation type="journal article" date="2018" name="Int. J. Syst. Evol. Microbiol.">
        <title>Epidermidibacterium keratini gen. nov., sp. nov., a member of the family Sporichthyaceae, isolated from keratin epidermis.</title>
        <authorList>
            <person name="Lee D.G."/>
            <person name="Trujillo M.E."/>
            <person name="Kang S."/>
            <person name="Nam J.J."/>
            <person name="Kim Y.J."/>
        </authorList>
    </citation>
    <scope>NUCLEOTIDE SEQUENCE [LARGE SCALE GENOMIC DNA]</scope>
    <source>
        <strain evidence="2 3">EPI-7</strain>
    </source>
</reference>
<keyword evidence="3" id="KW-1185">Reference proteome</keyword>
<dbReference type="OrthoDB" id="3628964at2"/>
<evidence type="ECO:0000313" key="2">
    <source>
        <dbReference type="EMBL" id="QHC02432.1"/>
    </source>
</evidence>